<feature type="compositionally biased region" description="Basic and acidic residues" evidence="1">
    <location>
        <begin position="56"/>
        <end position="66"/>
    </location>
</feature>
<feature type="compositionally biased region" description="Basic and acidic residues" evidence="1">
    <location>
        <begin position="1340"/>
        <end position="1352"/>
    </location>
</feature>
<feature type="compositionally biased region" description="Polar residues" evidence="1">
    <location>
        <begin position="719"/>
        <end position="732"/>
    </location>
</feature>
<feature type="region of interest" description="Disordered" evidence="1">
    <location>
        <begin position="1441"/>
        <end position="1472"/>
    </location>
</feature>
<sequence length="1506" mass="158655">MFSPVKARDPLLQDPGGFSPPPSPTEFPASSSSSACVRSDFEREHDDSPSLSVSLEVKEGEGEGYKEGGSGGERAERDPEQNGTWVPSSSSSSVPSSFPSPKANGTSSNVVKEREKERHSKGRGSNPTANGSSPLNKNSNSLAREVEKTRSLLEKIQRERVKVNSQLVRSLHPEVQTYRMTSEVGSVSGVGEGECLDGENEEDRVEREVMGSLQRMISSLPRSSVSSAAFSGGGLSDGGWVGDGDFEGESQTQVAALTGVCLEDSRALGGDLTLHCSFSSSSSSSSEGPFEGSFVEGREEGKELRESVASVASSSLSAPLFQQNFSVLPLIGGTCSSALPSASGVPPGTVGERVGVLGEAKHGAGDKGKEKERDKEASKKSARGETHTESVIPEKQKEVREENEEVKPALPSSSVLSGAECDGSLILPATAPSVPDRATLERPSSSSSSSYSAQIDNAPAAAAGSGSTEDNSREAERGQERRGNSSRCVPAGPLSFLDSFEPSSSSSSALSSSSSFSFGGIGGGLKRADLARDLALNASIGHPSDVTVFRGLRGCFAELHDVVHRDADGQPLPGALNPAARLSLSLSASASVSGVSSSAKSSAPSPAAAGLEETSRQEREAQLRTRPLAASVCLPPGGGPSIRVGGLGGASQSLLRGAVGGKGKETVEVQPLPAPPGIGDVASIVDNLQRRIPCESIFVFVGVGVGGAVPFPRTFVDCDSSSSHQQEHSNPPLSGESSDRKSSSEPPCMAWLNADRQGKLVPSSEKAGLFRVFGPGVSRIRRIIDSQRRGGVCVDPIEEEGPSQKGEGGGQGGQEVALEYYGDPVEVAVGERLGWLWRKQSKGLRAGTRTPGSWPLKETLSQMLWGRRGRGNAPRDAYALPRPFHPDRLICLIDPDNLWTADPLRASVKIGPAFTGRPDQMFPLFAFHQRRRRRRHFFCVSRSVGRTSAGSAGGASTSASSSTSIGLHGAGQQQLEKEGGEDDAEKGVREVDHETEFSNLLRCGERGGTSSSPPMQTRPPTSPTGFAPHSRLALPSLTQGAVSPPSSVFVSPREEEDATVCRSICSSDRERGAVVESEENTSDFSPAIQLNETEVEMERLESATSSLSVPHTVAGCPSTPEKSGAATHRLSSRQTRQPLGARYRSRLSFSFSTPPGRTVEAIQAARQKLRSPPPPQACQGSARERDRERGVSLSLFESSAPSSPTASSIGNTVVQGPQWAYVSSSSGAGGGVHTRPETRSWTGPGTGEEVQQSIGEGIDRASTSSATTTLQLPLGGGDGGERDGASGPYKRERDGNRVRGHSSSSNRLLRGKEKDRERVDRPSEVNVNSSSSSRVPSQGGERERERDRERCRPPSSSRSASLLSDDFLSEASSEYSVHVPPVPPVRPSPPVPVCVLPAQQSASSALSLVVVDEEALWSLRSKGKGKEIETGKTKEKSLLQLKEQQGEGNEKSSPSPESAASETLRKDSCEGGGLGEQICSPREASLSPSLENCWFCLVPVEAFKLT</sequence>
<feature type="compositionally biased region" description="Polar residues" evidence="1">
    <location>
        <begin position="1239"/>
        <end position="1254"/>
    </location>
</feature>
<feature type="region of interest" description="Disordered" evidence="1">
    <location>
        <begin position="1101"/>
        <end position="1389"/>
    </location>
</feature>
<feature type="compositionally biased region" description="Basic and acidic residues" evidence="1">
    <location>
        <begin position="359"/>
        <end position="400"/>
    </location>
</feature>
<feature type="compositionally biased region" description="Basic and acidic residues" evidence="1">
    <location>
        <begin position="1279"/>
        <end position="1297"/>
    </location>
</feature>
<accession>A0A0G4HAG2</accession>
<protein>
    <submittedName>
        <fullName evidence="2">Uncharacterized protein</fullName>
    </submittedName>
</protein>
<feature type="region of interest" description="Disordered" evidence="1">
    <location>
        <begin position="718"/>
        <end position="748"/>
    </location>
</feature>
<feature type="compositionally biased region" description="Low complexity" evidence="1">
    <location>
        <begin position="278"/>
        <end position="295"/>
    </location>
</feature>
<feature type="compositionally biased region" description="Basic and acidic residues" evidence="1">
    <location>
        <begin position="1"/>
        <end position="11"/>
    </location>
</feature>
<feature type="compositionally biased region" description="Low complexity" evidence="1">
    <location>
        <begin position="86"/>
        <end position="101"/>
    </location>
</feature>
<feature type="region of interest" description="Disordered" evidence="1">
    <location>
        <begin position="595"/>
        <end position="619"/>
    </location>
</feature>
<feature type="compositionally biased region" description="Basic and acidic residues" evidence="1">
    <location>
        <begin position="985"/>
        <end position="996"/>
    </location>
</feature>
<feature type="compositionally biased region" description="Low complexity" evidence="1">
    <location>
        <begin position="1324"/>
        <end position="1337"/>
    </location>
</feature>
<evidence type="ECO:0000313" key="2">
    <source>
        <dbReference type="EMBL" id="CEM40754.1"/>
    </source>
</evidence>
<feature type="region of interest" description="Disordered" evidence="1">
    <location>
        <begin position="793"/>
        <end position="813"/>
    </location>
</feature>
<proteinExistence type="predicted"/>
<reference evidence="2" key="1">
    <citation type="submission" date="2014-11" db="EMBL/GenBank/DDBJ databases">
        <authorList>
            <person name="Otto D Thomas"/>
            <person name="Naeem Raeece"/>
        </authorList>
    </citation>
    <scope>NUCLEOTIDE SEQUENCE</scope>
</reference>
<dbReference type="VEuPathDB" id="CryptoDB:Cvel_905"/>
<feature type="compositionally biased region" description="Low complexity" evidence="1">
    <location>
        <begin position="1452"/>
        <end position="1462"/>
    </location>
</feature>
<feature type="compositionally biased region" description="Basic and acidic residues" evidence="1">
    <location>
        <begin position="1310"/>
        <end position="1323"/>
    </location>
</feature>
<feature type="compositionally biased region" description="Low complexity" evidence="1">
    <location>
        <begin position="26"/>
        <end position="35"/>
    </location>
</feature>
<feature type="region of interest" description="Disordered" evidence="1">
    <location>
        <begin position="359"/>
        <end position="490"/>
    </location>
</feature>
<feature type="compositionally biased region" description="Basic and acidic residues" evidence="1">
    <location>
        <begin position="39"/>
        <end position="48"/>
    </location>
</feature>
<feature type="region of interest" description="Disordered" evidence="1">
    <location>
        <begin position="945"/>
        <end position="1031"/>
    </location>
</feature>
<dbReference type="EMBL" id="CDMZ01002095">
    <property type="protein sequence ID" value="CEM40754.1"/>
    <property type="molecule type" value="Genomic_DNA"/>
</dbReference>
<feature type="compositionally biased region" description="Low complexity" evidence="1">
    <location>
        <begin position="1192"/>
        <end position="1208"/>
    </location>
</feature>
<feature type="region of interest" description="Disordered" evidence="1">
    <location>
        <begin position="278"/>
        <end position="301"/>
    </location>
</feature>
<feature type="compositionally biased region" description="Low complexity" evidence="1">
    <location>
        <begin position="1353"/>
        <end position="1379"/>
    </location>
</feature>
<name>A0A0G4HAG2_9ALVE</name>
<feature type="compositionally biased region" description="Low complexity" evidence="1">
    <location>
        <begin position="945"/>
        <end position="964"/>
    </location>
</feature>
<feature type="compositionally biased region" description="Pro residues" evidence="1">
    <location>
        <begin position="1380"/>
        <end position="1389"/>
    </location>
</feature>
<feature type="region of interest" description="Disordered" evidence="1">
    <location>
        <begin position="1"/>
        <end position="145"/>
    </location>
</feature>
<feature type="compositionally biased region" description="Low complexity" evidence="1">
    <location>
        <begin position="595"/>
        <end position="611"/>
    </location>
</feature>
<evidence type="ECO:0000256" key="1">
    <source>
        <dbReference type="SAM" id="MobiDB-lite"/>
    </source>
</evidence>
<gene>
    <name evidence="2" type="ORF">Cvel_905</name>
</gene>
<feature type="compositionally biased region" description="Basic and acidic residues" evidence="1">
    <location>
        <begin position="470"/>
        <end position="483"/>
    </location>
</feature>
<feature type="compositionally biased region" description="Polar residues" evidence="1">
    <location>
        <begin position="123"/>
        <end position="142"/>
    </location>
</feature>
<organism evidence="2">
    <name type="scientific">Chromera velia CCMP2878</name>
    <dbReference type="NCBI Taxonomy" id="1169474"/>
    <lineage>
        <taxon>Eukaryota</taxon>
        <taxon>Sar</taxon>
        <taxon>Alveolata</taxon>
        <taxon>Colpodellida</taxon>
        <taxon>Chromeraceae</taxon>
        <taxon>Chromera</taxon>
    </lineage>
</organism>